<dbReference type="PANTHER" id="PTHR37984:SF8">
    <property type="entry name" value="CCHC-TYPE DOMAIN-CONTAINING PROTEIN"/>
    <property type="match status" value="1"/>
</dbReference>
<accession>A0A9Q1EX46</accession>
<dbReference type="InterPro" id="IPR050951">
    <property type="entry name" value="Retrovirus_Pol_polyprotein"/>
</dbReference>
<protein>
    <recommendedName>
        <fullName evidence="3">Reverse transcriptase/retrotransposon-derived protein RNase H-like domain-containing protein</fullName>
    </recommendedName>
</protein>
<dbReference type="FunFam" id="3.30.70.270:FF:000026">
    <property type="entry name" value="Transposon Ty3-G Gag-Pol polyprotein"/>
    <property type="match status" value="1"/>
</dbReference>
<evidence type="ECO:0000313" key="1">
    <source>
        <dbReference type="EMBL" id="KAJ8346711.1"/>
    </source>
</evidence>
<sequence>MAATIPPPAPMKLSGNLSANWEIFRAEYEDYALATELVDKPEGVQAATLRSVMGAECRHVYKHNLNLSNEEQADVTVILNSLERYFKPAKNVIYERYVFGCCKQEEGSTSEEMGLMHFTIPEELRVEGLNTVDDSLTMPLTRNTVVRAYHDVFTSPVEAVPGEVHFELDPAVCTTQLAPEVYHRKQHELLEGLEGVEPIADDILVVGCGDSEDEACKDHDAKLVALLDRCRQVKLRLSVKKLQFRVSELRFHGHILSAAGLKADPEKVRAVLEMPAPSDVKGVQRFIGFVTYLAKFLPRLSEVCEPLRRLTDKDAVWHWLPKHDAAVREIKQLVTMTPVLRYYNVSKPVTVQ</sequence>
<evidence type="ECO:0000313" key="2">
    <source>
        <dbReference type="Proteomes" id="UP001152622"/>
    </source>
</evidence>
<organism evidence="1 2">
    <name type="scientific">Synaphobranchus kaupii</name>
    <name type="common">Kaup's arrowtooth eel</name>
    <dbReference type="NCBI Taxonomy" id="118154"/>
    <lineage>
        <taxon>Eukaryota</taxon>
        <taxon>Metazoa</taxon>
        <taxon>Chordata</taxon>
        <taxon>Craniata</taxon>
        <taxon>Vertebrata</taxon>
        <taxon>Euteleostomi</taxon>
        <taxon>Actinopterygii</taxon>
        <taxon>Neopterygii</taxon>
        <taxon>Teleostei</taxon>
        <taxon>Anguilliformes</taxon>
        <taxon>Synaphobranchidae</taxon>
        <taxon>Synaphobranchus</taxon>
    </lineage>
</organism>
<dbReference type="InterPro" id="IPR043502">
    <property type="entry name" value="DNA/RNA_pol_sf"/>
</dbReference>
<dbReference type="Proteomes" id="UP001152622">
    <property type="component" value="Chromosome 11"/>
</dbReference>
<evidence type="ECO:0008006" key="3">
    <source>
        <dbReference type="Google" id="ProtNLM"/>
    </source>
</evidence>
<dbReference type="SUPFAM" id="SSF56672">
    <property type="entry name" value="DNA/RNA polymerases"/>
    <property type="match status" value="1"/>
</dbReference>
<name>A0A9Q1EX46_SYNKA</name>
<dbReference type="InterPro" id="IPR043128">
    <property type="entry name" value="Rev_trsase/Diguanyl_cyclase"/>
</dbReference>
<reference evidence="1" key="1">
    <citation type="journal article" date="2023" name="Science">
        <title>Genome structures resolve the early diversification of teleost fishes.</title>
        <authorList>
            <person name="Parey E."/>
            <person name="Louis A."/>
            <person name="Montfort J."/>
            <person name="Bouchez O."/>
            <person name="Roques C."/>
            <person name="Iampietro C."/>
            <person name="Lluch J."/>
            <person name="Castinel A."/>
            <person name="Donnadieu C."/>
            <person name="Desvignes T."/>
            <person name="Floi Bucao C."/>
            <person name="Jouanno E."/>
            <person name="Wen M."/>
            <person name="Mejri S."/>
            <person name="Dirks R."/>
            <person name="Jansen H."/>
            <person name="Henkel C."/>
            <person name="Chen W.J."/>
            <person name="Zahm M."/>
            <person name="Cabau C."/>
            <person name="Klopp C."/>
            <person name="Thompson A.W."/>
            <person name="Robinson-Rechavi M."/>
            <person name="Braasch I."/>
            <person name="Lecointre G."/>
            <person name="Bobe J."/>
            <person name="Postlethwait J.H."/>
            <person name="Berthelot C."/>
            <person name="Roest Crollius H."/>
            <person name="Guiguen Y."/>
        </authorList>
    </citation>
    <scope>NUCLEOTIDE SEQUENCE</scope>
    <source>
        <strain evidence="1">WJC10195</strain>
    </source>
</reference>
<keyword evidence="2" id="KW-1185">Reference proteome</keyword>
<dbReference type="Gene3D" id="3.30.70.270">
    <property type="match status" value="2"/>
</dbReference>
<dbReference type="OrthoDB" id="8923575at2759"/>
<dbReference type="AlphaFoldDB" id="A0A9Q1EX46"/>
<gene>
    <name evidence="1" type="ORF">SKAU_G00281120</name>
</gene>
<dbReference type="EMBL" id="JAINUF010000011">
    <property type="protein sequence ID" value="KAJ8346711.1"/>
    <property type="molecule type" value="Genomic_DNA"/>
</dbReference>
<dbReference type="PANTHER" id="PTHR37984">
    <property type="entry name" value="PROTEIN CBG26694"/>
    <property type="match status" value="1"/>
</dbReference>
<comment type="caution">
    <text evidence="1">The sequence shown here is derived from an EMBL/GenBank/DDBJ whole genome shotgun (WGS) entry which is preliminary data.</text>
</comment>
<proteinExistence type="predicted"/>